<feature type="compositionally biased region" description="Basic and acidic residues" evidence="1">
    <location>
        <begin position="61"/>
        <end position="74"/>
    </location>
</feature>
<organism evidence="2">
    <name type="scientific">Spongospora subterranea</name>
    <dbReference type="NCBI Taxonomy" id="70186"/>
    <lineage>
        <taxon>Eukaryota</taxon>
        <taxon>Sar</taxon>
        <taxon>Rhizaria</taxon>
        <taxon>Endomyxa</taxon>
        <taxon>Phytomyxea</taxon>
        <taxon>Plasmodiophorida</taxon>
        <taxon>Plasmodiophoridae</taxon>
        <taxon>Spongospora</taxon>
    </lineage>
</organism>
<feature type="compositionally biased region" description="Polar residues" evidence="1">
    <location>
        <begin position="233"/>
        <end position="244"/>
    </location>
</feature>
<evidence type="ECO:0000256" key="1">
    <source>
        <dbReference type="SAM" id="MobiDB-lite"/>
    </source>
</evidence>
<feature type="region of interest" description="Disordered" evidence="1">
    <location>
        <begin position="265"/>
        <end position="324"/>
    </location>
</feature>
<feature type="compositionally biased region" description="Polar residues" evidence="1">
    <location>
        <begin position="294"/>
        <end position="310"/>
    </location>
</feature>
<accession>A0A0H5QNE3</accession>
<sequence>SNKPWHNFGKFAQQSVQGQQRKPNDRRRAQPKQSGRFRNGSPVKNVRQPERVNKHAQNLGRFDEIVDPKGHSDDSGLNPAATMQDKTRNFDRSGSKSQTNRPDQKKRLHRTATSLNGVDTESVSEPSSEKDPQLSRCDFNFNPKASLQSSYKKFSVSRPQSSAQSNTKVQEFVSYTTVDTPQVAASRSNASNSKPTNAASTVVNPSPPNDRSLRIFNPKLNRKSSRPDKHAGSKSNAILPQPSSAPACAISGITQSASLLSLIPVSSVPSSKNPPKPRKKSRHKRRQKKAGKSSGATINDGHGNTATSNAGLVHAWSEAHSSPP</sequence>
<feature type="compositionally biased region" description="Basic residues" evidence="1">
    <location>
        <begin position="275"/>
        <end position="291"/>
    </location>
</feature>
<feature type="compositionally biased region" description="Polar residues" evidence="1">
    <location>
        <begin position="143"/>
        <end position="204"/>
    </location>
</feature>
<feature type="region of interest" description="Disordered" evidence="1">
    <location>
        <begin position="1"/>
        <end position="248"/>
    </location>
</feature>
<dbReference type="EMBL" id="HACM01002449">
    <property type="protein sequence ID" value="CRZ02891.1"/>
    <property type="molecule type" value="Transcribed_RNA"/>
</dbReference>
<feature type="compositionally biased region" description="Basic and acidic residues" evidence="1">
    <location>
        <begin position="85"/>
        <end position="94"/>
    </location>
</feature>
<name>A0A0H5QNE3_9EUKA</name>
<reference evidence="2" key="1">
    <citation type="submission" date="2015-04" db="EMBL/GenBank/DDBJ databases">
        <title>The genome sequence of the plant pathogenic Rhizarian Plasmodiophora brassicae reveals insights in its biotrophic life cycle and the origin of chitin synthesis.</title>
        <authorList>
            <person name="Schwelm A."/>
            <person name="Fogelqvist J."/>
            <person name="Knaust A."/>
            <person name="Julke S."/>
            <person name="Lilja T."/>
            <person name="Dhandapani V."/>
            <person name="Bonilla-Rosso G."/>
            <person name="Karlsson M."/>
            <person name="Shevchenko A."/>
            <person name="Choi S.R."/>
            <person name="Kim H.G."/>
            <person name="Park J.Y."/>
            <person name="Lim Y.P."/>
            <person name="Ludwig-Muller J."/>
            <person name="Dixelius C."/>
        </authorList>
    </citation>
    <scope>NUCLEOTIDE SEQUENCE</scope>
    <source>
        <tissue evidence="2">Potato root galls</tissue>
    </source>
</reference>
<evidence type="ECO:0000313" key="2">
    <source>
        <dbReference type="EMBL" id="CRZ02891.1"/>
    </source>
</evidence>
<dbReference type="AlphaFoldDB" id="A0A0H5QNE3"/>
<protein>
    <submittedName>
        <fullName evidence="2">Uncharacterized protein</fullName>
    </submittedName>
</protein>
<proteinExistence type="predicted"/>
<feature type="non-terminal residue" evidence="2">
    <location>
        <position position="1"/>
    </location>
</feature>
<feature type="compositionally biased region" description="Polar residues" evidence="1">
    <location>
        <begin position="12"/>
        <end position="21"/>
    </location>
</feature>
<feature type="compositionally biased region" description="Polar residues" evidence="1">
    <location>
        <begin position="111"/>
        <end position="126"/>
    </location>
</feature>